<dbReference type="SUPFAM" id="SSF90123">
    <property type="entry name" value="ABC transporter transmembrane region"/>
    <property type="match status" value="1"/>
</dbReference>
<sequence>MRALFPFLAMFKYSAFRLLFGVVLMICGLAASVGLLTLSGWFLAAAALAGTNILFNFFYPSAGVRGLAIGRTALRYFERVVTHDATFRVIARLRMAVFKKLIPLSPAVLARYRNSDLLNRLVADVDTLDSLYLRLVAPFISAAMVILFLFLGLSLLDRTLALYLALTLFALLVLIPVVFYQLGKKFGEQLIRQRAGYRVRFIDWLHNQAELLLFNVEAQQRQNLQQTERQWQQLQAKEANLSGLAAALLLLGNGTILILMLWLAGGTNFADQSYLRLANIALFTFSALASFEILMPLGAAFLRLGQVISAAERVNDVIGQQPLVVFNGIKNERDADYSVPLLSLESVGFSYPLQNPAQKKESAVLRQFSWQIAAGEKVALLGKTGSGKSSLLQLLLRNYDPQQGEVRLAGLPLADYAEDFLRRQFCFLSQRVYVFSATLRDNLLLANEQASEQRLAAVLKQVGLAHLTAQDEGLDLWLGDGGRPLSGGEQRRLGLARILLNDNPIVLLDEPTEGLDRETERSILDLILRHCQNKTLIMVTHRLTALEKFDRICVIDGGELQEQGNYGELAGDPQSLFYRFLNRLA</sequence>
<keyword evidence="8" id="KW-1278">Translocase</keyword>
<feature type="transmembrane region" description="Helical" evidence="17">
    <location>
        <begin position="162"/>
        <end position="182"/>
    </location>
</feature>
<comment type="catalytic activity">
    <reaction evidence="12">
        <text>glutathione(in) + ATP + H2O = glutathione(out) + ADP + phosphate + H(+)</text>
        <dbReference type="Rhea" id="RHEA:29787"/>
        <dbReference type="ChEBI" id="CHEBI:15377"/>
        <dbReference type="ChEBI" id="CHEBI:15378"/>
        <dbReference type="ChEBI" id="CHEBI:30616"/>
        <dbReference type="ChEBI" id="CHEBI:43474"/>
        <dbReference type="ChEBI" id="CHEBI:57925"/>
        <dbReference type="ChEBI" id="CHEBI:456216"/>
    </reaction>
    <physiologicalReaction direction="left-to-right" evidence="12">
        <dbReference type="Rhea" id="RHEA:29788"/>
    </physiologicalReaction>
</comment>
<dbReference type="InterPro" id="IPR027417">
    <property type="entry name" value="P-loop_NTPase"/>
</dbReference>
<keyword evidence="3" id="KW-1003">Cell membrane</keyword>
<comment type="similarity">
    <text evidence="14">Belongs to the ABC transporter superfamily. Cysteine exporter (TC 3.A.1.129.1) family.</text>
</comment>
<feature type="transmembrane region" description="Helical" evidence="17">
    <location>
        <begin position="40"/>
        <end position="59"/>
    </location>
</feature>
<evidence type="ECO:0000256" key="12">
    <source>
        <dbReference type="ARBA" id="ARBA00050301"/>
    </source>
</evidence>
<evidence type="ECO:0000256" key="8">
    <source>
        <dbReference type="ARBA" id="ARBA00022967"/>
    </source>
</evidence>
<evidence type="ECO:0000256" key="7">
    <source>
        <dbReference type="ARBA" id="ARBA00022840"/>
    </source>
</evidence>
<evidence type="ECO:0000256" key="17">
    <source>
        <dbReference type="SAM" id="Phobius"/>
    </source>
</evidence>
<dbReference type="InterPro" id="IPR017871">
    <property type="entry name" value="ABC_transporter-like_CS"/>
</dbReference>
<organism evidence="20 21">
    <name type="scientific">Pasteurella testudinis DSM 23072</name>
    <dbReference type="NCBI Taxonomy" id="1122938"/>
    <lineage>
        <taxon>Bacteria</taxon>
        <taxon>Pseudomonadati</taxon>
        <taxon>Pseudomonadota</taxon>
        <taxon>Gammaproteobacteria</taxon>
        <taxon>Pasteurellales</taxon>
        <taxon>Pasteurellaceae</taxon>
        <taxon>Pasteurella</taxon>
    </lineage>
</organism>
<protein>
    <recommendedName>
        <fullName evidence="16">Glutathione/L-cysteine transport system ATP-binding/permease protein CydC</fullName>
    </recommendedName>
</protein>
<feature type="transmembrane region" description="Helical" evidence="17">
    <location>
        <begin position="239"/>
        <end position="265"/>
    </location>
</feature>
<evidence type="ECO:0000256" key="9">
    <source>
        <dbReference type="ARBA" id="ARBA00022970"/>
    </source>
</evidence>
<dbReference type="STRING" id="1122938.SAMN05660772_01448"/>
<accession>A0A1W1V9Y7</accession>
<dbReference type="PANTHER" id="PTHR43394">
    <property type="entry name" value="ATP-DEPENDENT PERMEASE MDL1, MITOCHONDRIAL"/>
    <property type="match status" value="1"/>
</dbReference>
<evidence type="ECO:0000256" key="4">
    <source>
        <dbReference type="ARBA" id="ARBA00022519"/>
    </source>
</evidence>
<proteinExistence type="inferred from homology"/>
<dbReference type="FunFam" id="1.20.1560.10:FF:000060">
    <property type="entry name" value="Cysteine/glutathione ABC transporter ATP-binding protein/permease CydC"/>
    <property type="match status" value="1"/>
</dbReference>
<evidence type="ECO:0000256" key="1">
    <source>
        <dbReference type="ARBA" id="ARBA00004429"/>
    </source>
</evidence>
<dbReference type="PROSITE" id="PS50929">
    <property type="entry name" value="ABC_TM1F"/>
    <property type="match status" value="1"/>
</dbReference>
<comment type="subcellular location">
    <subcellularLocation>
        <location evidence="1">Cell inner membrane</location>
        <topology evidence="1">Multi-pass membrane protein</topology>
    </subcellularLocation>
</comment>
<dbReference type="InterPro" id="IPR003439">
    <property type="entry name" value="ABC_transporter-like_ATP-bd"/>
</dbReference>
<dbReference type="InterPro" id="IPR003593">
    <property type="entry name" value="AAA+_ATPase"/>
</dbReference>
<evidence type="ECO:0000256" key="15">
    <source>
        <dbReference type="ARBA" id="ARBA00063833"/>
    </source>
</evidence>
<dbReference type="SUPFAM" id="SSF52540">
    <property type="entry name" value="P-loop containing nucleoside triphosphate hydrolases"/>
    <property type="match status" value="1"/>
</dbReference>
<evidence type="ECO:0000256" key="10">
    <source>
        <dbReference type="ARBA" id="ARBA00022989"/>
    </source>
</evidence>
<keyword evidence="6" id="KW-0547">Nucleotide-binding</keyword>
<dbReference type="Gene3D" id="1.20.1560.10">
    <property type="entry name" value="ABC transporter type 1, transmembrane domain"/>
    <property type="match status" value="1"/>
</dbReference>
<evidence type="ECO:0000256" key="5">
    <source>
        <dbReference type="ARBA" id="ARBA00022692"/>
    </source>
</evidence>
<dbReference type="SMART" id="SM00382">
    <property type="entry name" value="AAA"/>
    <property type="match status" value="1"/>
</dbReference>
<evidence type="ECO:0000313" key="20">
    <source>
        <dbReference type="EMBL" id="SMB90040.1"/>
    </source>
</evidence>
<dbReference type="GO" id="GO:0005886">
    <property type="term" value="C:plasma membrane"/>
    <property type="evidence" value="ECO:0007669"/>
    <property type="project" value="UniProtKB-SubCell"/>
</dbReference>
<dbReference type="InterPro" id="IPR036640">
    <property type="entry name" value="ABC1_TM_sf"/>
</dbReference>
<keyword evidence="5 17" id="KW-0812">Transmembrane</keyword>
<dbReference type="NCBIfam" id="NF008364">
    <property type="entry name" value="PRK11160.1"/>
    <property type="match status" value="1"/>
</dbReference>
<keyword evidence="9" id="KW-0029">Amino-acid transport</keyword>
<dbReference type="Pfam" id="PF00005">
    <property type="entry name" value="ABC_tran"/>
    <property type="match status" value="1"/>
</dbReference>
<feature type="transmembrane region" description="Helical" evidence="17">
    <location>
        <begin position="135"/>
        <end position="156"/>
    </location>
</feature>
<evidence type="ECO:0000256" key="11">
    <source>
        <dbReference type="ARBA" id="ARBA00023136"/>
    </source>
</evidence>
<dbReference type="GO" id="GO:0045454">
    <property type="term" value="P:cell redox homeostasis"/>
    <property type="evidence" value="ECO:0007669"/>
    <property type="project" value="InterPro"/>
</dbReference>
<dbReference type="GO" id="GO:0016887">
    <property type="term" value="F:ATP hydrolysis activity"/>
    <property type="evidence" value="ECO:0007669"/>
    <property type="project" value="InterPro"/>
</dbReference>
<dbReference type="GO" id="GO:0005524">
    <property type="term" value="F:ATP binding"/>
    <property type="evidence" value="ECO:0007669"/>
    <property type="project" value="UniProtKB-KW"/>
</dbReference>
<dbReference type="GO" id="GO:0034775">
    <property type="term" value="P:glutathione transmembrane transport"/>
    <property type="evidence" value="ECO:0007669"/>
    <property type="project" value="InterPro"/>
</dbReference>
<reference evidence="21" key="1">
    <citation type="submission" date="2017-04" db="EMBL/GenBank/DDBJ databases">
        <authorList>
            <person name="Varghese N."/>
            <person name="Submissions S."/>
        </authorList>
    </citation>
    <scope>NUCLEOTIDE SEQUENCE [LARGE SCALE GENOMIC DNA]</scope>
    <source>
        <strain evidence="21">DSM 23072</strain>
    </source>
</reference>
<dbReference type="PROSITE" id="PS50893">
    <property type="entry name" value="ABC_TRANSPORTER_2"/>
    <property type="match status" value="1"/>
</dbReference>
<dbReference type="NCBIfam" id="TIGR02868">
    <property type="entry name" value="CydC"/>
    <property type="match status" value="1"/>
</dbReference>
<evidence type="ECO:0000256" key="13">
    <source>
        <dbReference type="ARBA" id="ARBA00051241"/>
    </source>
</evidence>
<dbReference type="EMBL" id="FWWV01000068">
    <property type="protein sequence ID" value="SMB90040.1"/>
    <property type="molecule type" value="Genomic_DNA"/>
</dbReference>
<comment type="catalytic activity">
    <reaction evidence="13">
        <text>L-cysteine(in) + ATP + H2O = L-cysteine(out) + ADP + phosphate + H(+)</text>
        <dbReference type="Rhea" id="RHEA:29783"/>
        <dbReference type="ChEBI" id="CHEBI:15377"/>
        <dbReference type="ChEBI" id="CHEBI:15378"/>
        <dbReference type="ChEBI" id="CHEBI:30616"/>
        <dbReference type="ChEBI" id="CHEBI:35235"/>
        <dbReference type="ChEBI" id="CHEBI:43474"/>
        <dbReference type="ChEBI" id="CHEBI:456216"/>
    </reaction>
    <physiologicalReaction direction="left-to-right" evidence="13">
        <dbReference type="Rhea" id="RHEA:29784"/>
    </physiologicalReaction>
</comment>
<dbReference type="PANTHER" id="PTHR43394:SF1">
    <property type="entry name" value="ATP-BINDING CASSETTE SUB-FAMILY B MEMBER 10, MITOCHONDRIAL"/>
    <property type="match status" value="1"/>
</dbReference>
<evidence type="ECO:0000259" key="18">
    <source>
        <dbReference type="PROSITE" id="PS50893"/>
    </source>
</evidence>
<keyword evidence="10 17" id="KW-1133">Transmembrane helix</keyword>
<dbReference type="AlphaFoldDB" id="A0A1W1V9Y7"/>
<dbReference type="InterPro" id="IPR011527">
    <property type="entry name" value="ABC1_TM_dom"/>
</dbReference>
<keyword evidence="11 17" id="KW-0472">Membrane</keyword>
<keyword evidence="2" id="KW-0813">Transport</keyword>
<feature type="transmembrane region" description="Helical" evidence="17">
    <location>
        <begin position="277"/>
        <end position="302"/>
    </location>
</feature>
<comment type="subunit">
    <text evidence="15">Forms a heterodimer with CydD.</text>
</comment>
<dbReference type="Gene3D" id="3.40.50.300">
    <property type="entry name" value="P-loop containing nucleotide triphosphate hydrolases"/>
    <property type="match status" value="1"/>
</dbReference>
<evidence type="ECO:0000256" key="6">
    <source>
        <dbReference type="ARBA" id="ARBA00022741"/>
    </source>
</evidence>
<dbReference type="InterPro" id="IPR014223">
    <property type="entry name" value="ABC_CydC/D"/>
</dbReference>
<feature type="domain" description="ABC transporter" evidence="18">
    <location>
        <begin position="342"/>
        <end position="582"/>
    </location>
</feature>
<evidence type="ECO:0000259" key="19">
    <source>
        <dbReference type="PROSITE" id="PS50929"/>
    </source>
</evidence>
<evidence type="ECO:0000256" key="14">
    <source>
        <dbReference type="ARBA" id="ARBA00061534"/>
    </source>
</evidence>
<evidence type="ECO:0000256" key="3">
    <source>
        <dbReference type="ARBA" id="ARBA00022475"/>
    </source>
</evidence>
<keyword evidence="7 20" id="KW-0067">ATP-binding</keyword>
<dbReference type="InterPro" id="IPR039421">
    <property type="entry name" value="Type_1_exporter"/>
</dbReference>
<dbReference type="Pfam" id="PF00664">
    <property type="entry name" value="ABC_membrane"/>
    <property type="match status" value="1"/>
</dbReference>
<feature type="domain" description="ABC transmembrane type-1" evidence="19">
    <location>
        <begin position="19"/>
        <end position="309"/>
    </location>
</feature>
<dbReference type="RefSeq" id="WP_084258073.1">
    <property type="nucleotide sequence ID" value="NZ_FWWV01000068.1"/>
</dbReference>
<gene>
    <name evidence="20" type="ORF">SAMN05660772_01448</name>
</gene>
<dbReference type="CDD" id="cd18585">
    <property type="entry name" value="ABC_6TM_CydC"/>
    <property type="match status" value="1"/>
</dbReference>
<evidence type="ECO:0000256" key="16">
    <source>
        <dbReference type="ARBA" id="ARBA00071411"/>
    </source>
</evidence>
<dbReference type="GO" id="GO:0015421">
    <property type="term" value="F:ABC-type oligopeptide transporter activity"/>
    <property type="evidence" value="ECO:0007669"/>
    <property type="project" value="TreeGrafter"/>
</dbReference>
<keyword evidence="4" id="KW-0997">Cell inner membrane</keyword>
<dbReference type="PROSITE" id="PS00211">
    <property type="entry name" value="ABC_TRANSPORTER_1"/>
    <property type="match status" value="1"/>
</dbReference>
<name>A0A1W1V9Y7_9PAST</name>
<evidence type="ECO:0000313" key="21">
    <source>
        <dbReference type="Proteomes" id="UP000192408"/>
    </source>
</evidence>
<evidence type="ECO:0000256" key="2">
    <source>
        <dbReference type="ARBA" id="ARBA00022448"/>
    </source>
</evidence>
<dbReference type="GO" id="GO:0006865">
    <property type="term" value="P:amino acid transport"/>
    <property type="evidence" value="ECO:0007669"/>
    <property type="project" value="UniProtKB-KW"/>
</dbReference>
<dbReference type="Proteomes" id="UP000192408">
    <property type="component" value="Unassembled WGS sequence"/>
</dbReference>
<keyword evidence="21" id="KW-1185">Reference proteome</keyword>